<dbReference type="Pfam" id="PF13639">
    <property type="entry name" value="zf-RING_2"/>
    <property type="match status" value="1"/>
</dbReference>
<dbReference type="SUPFAM" id="SSF57850">
    <property type="entry name" value="RING/U-box"/>
    <property type="match status" value="1"/>
</dbReference>
<dbReference type="Gene3D" id="3.30.40.10">
    <property type="entry name" value="Zinc/RING finger domain, C3HC4 (zinc finger)"/>
    <property type="match status" value="1"/>
</dbReference>
<evidence type="ECO:0000313" key="6">
    <source>
        <dbReference type="EMBL" id="CAE7665907.1"/>
    </source>
</evidence>
<sequence>MSHGDVETAFSRPDGFPLAIDVGEVSPPAADTPNDRKLVLIKPLSKFTCWLIGMGLVLPFTVSIPGLEPFRKEIIGSSCLMIFMGTLVRMRLQRCRSELMQSMQGETDALHGSKHDMHDFHCMQVQLRDPVEGPIKTVSDKASVLDPAFAGASGDQNTQSTCLCCLEDFEASAVVALLPCGHIFHEDCIMAWTVAKRRASRACPVCRANFMVV</sequence>
<dbReference type="AlphaFoldDB" id="A0A812W2N8"/>
<dbReference type="PROSITE" id="PS50089">
    <property type="entry name" value="ZF_RING_2"/>
    <property type="match status" value="1"/>
</dbReference>
<evidence type="ECO:0000256" key="4">
    <source>
        <dbReference type="PROSITE-ProRule" id="PRU00175"/>
    </source>
</evidence>
<dbReference type="PANTHER" id="PTHR14155:SF525">
    <property type="entry name" value="RING-TYPE DOMAIN-CONTAINING PROTEIN"/>
    <property type="match status" value="1"/>
</dbReference>
<organism evidence="6 7">
    <name type="scientific">Symbiodinium pilosum</name>
    <name type="common">Dinoflagellate</name>
    <dbReference type="NCBI Taxonomy" id="2952"/>
    <lineage>
        <taxon>Eukaryota</taxon>
        <taxon>Sar</taxon>
        <taxon>Alveolata</taxon>
        <taxon>Dinophyceae</taxon>
        <taxon>Suessiales</taxon>
        <taxon>Symbiodiniaceae</taxon>
        <taxon>Symbiodinium</taxon>
    </lineage>
</organism>
<evidence type="ECO:0000256" key="1">
    <source>
        <dbReference type="ARBA" id="ARBA00022723"/>
    </source>
</evidence>
<feature type="domain" description="RING-type" evidence="5">
    <location>
        <begin position="162"/>
        <end position="207"/>
    </location>
</feature>
<dbReference type="OrthoDB" id="21204at2759"/>
<keyword evidence="1" id="KW-0479">Metal-binding</keyword>
<dbReference type="InterPro" id="IPR053238">
    <property type="entry name" value="RING-H2_zinc_finger"/>
</dbReference>
<dbReference type="GO" id="GO:0008270">
    <property type="term" value="F:zinc ion binding"/>
    <property type="evidence" value="ECO:0007669"/>
    <property type="project" value="UniProtKB-KW"/>
</dbReference>
<dbReference type="InterPro" id="IPR001841">
    <property type="entry name" value="Znf_RING"/>
</dbReference>
<name>A0A812W2N8_SYMPI</name>
<keyword evidence="2 4" id="KW-0863">Zinc-finger</keyword>
<dbReference type="SMART" id="SM00184">
    <property type="entry name" value="RING"/>
    <property type="match status" value="1"/>
</dbReference>
<evidence type="ECO:0000256" key="3">
    <source>
        <dbReference type="ARBA" id="ARBA00022833"/>
    </source>
</evidence>
<proteinExistence type="predicted"/>
<dbReference type="Proteomes" id="UP000649617">
    <property type="component" value="Unassembled WGS sequence"/>
</dbReference>
<gene>
    <name evidence="6" type="primary">RNF103</name>
    <name evidence="6" type="ORF">SPIL2461_LOCUS18220</name>
</gene>
<evidence type="ECO:0000313" key="7">
    <source>
        <dbReference type="Proteomes" id="UP000649617"/>
    </source>
</evidence>
<dbReference type="PANTHER" id="PTHR14155">
    <property type="entry name" value="RING FINGER DOMAIN-CONTAINING"/>
    <property type="match status" value="1"/>
</dbReference>
<reference evidence="6" key="1">
    <citation type="submission" date="2021-02" db="EMBL/GenBank/DDBJ databases">
        <authorList>
            <person name="Dougan E. K."/>
            <person name="Rhodes N."/>
            <person name="Thang M."/>
            <person name="Chan C."/>
        </authorList>
    </citation>
    <scope>NUCLEOTIDE SEQUENCE</scope>
</reference>
<comment type="caution">
    <text evidence="6">The sequence shown here is derived from an EMBL/GenBank/DDBJ whole genome shotgun (WGS) entry which is preliminary data.</text>
</comment>
<evidence type="ECO:0000259" key="5">
    <source>
        <dbReference type="PROSITE" id="PS50089"/>
    </source>
</evidence>
<accession>A0A812W2N8</accession>
<keyword evidence="7" id="KW-1185">Reference proteome</keyword>
<keyword evidence="3" id="KW-0862">Zinc</keyword>
<dbReference type="EMBL" id="CAJNIZ010043676">
    <property type="protein sequence ID" value="CAE7665907.1"/>
    <property type="molecule type" value="Genomic_DNA"/>
</dbReference>
<dbReference type="InterPro" id="IPR013083">
    <property type="entry name" value="Znf_RING/FYVE/PHD"/>
</dbReference>
<protein>
    <submittedName>
        <fullName evidence="6">RNF103 protein</fullName>
    </submittedName>
</protein>
<evidence type="ECO:0000256" key="2">
    <source>
        <dbReference type="ARBA" id="ARBA00022771"/>
    </source>
</evidence>